<sequence length="84" mass="9577">MKFGRRAGNSHIIAHRMGLRVSTVIIIEQSVDSTRAFKKERELSPAHFADQASVGIFVKNFNHEYAGAKILRHQQHAKRLQLIL</sequence>
<dbReference type="Proteomes" id="UP000325313">
    <property type="component" value="Unassembled WGS sequence"/>
</dbReference>
<reference evidence="1 2" key="1">
    <citation type="submission" date="2019-05" db="EMBL/GenBank/DDBJ databases">
        <title>Emergence of the Ug99 lineage of the wheat stem rust pathogen through somatic hybridization.</title>
        <authorList>
            <person name="Li F."/>
            <person name="Upadhyaya N.M."/>
            <person name="Sperschneider J."/>
            <person name="Matny O."/>
            <person name="Nguyen-Phuc H."/>
            <person name="Mago R."/>
            <person name="Raley C."/>
            <person name="Miller M.E."/>
            <person name="Silverstein K.A.T."/>
            <person name="Henningsen E."/>
            <person name="Hirsch C.D."/>
            <person name="Visser B."/>
            <person name="Pretorius Z.A."/>
            <person name="Steffenson B.J."/>
            <person name="Schwessinger B."/>
            <person name="Dodds P.N."/>
            <person name="Figueroa M."/>
        </authorList>
    </citation>
    <scope>NUCLEOTIDE SEQUENCE [LARGE SCALE GENOMIC DNA]</scope>
    <source>
        <strain evidence="1 2">Ug99</strain>
    </source>
</reference>
<dbReference type="AlphaFoldDB" id="A0A5B0P2L5"/>
<evidence type="ECO:0000313" key="1">
    <source>
        <dbReference type="EMBL" id="KAA1095805.1"/>
    </source>
</evidence>
<accession>A0A5B0P2L5</accession>
<protein>
    <submittedName>
        <fullName evidence="1">Uncharacterized protein</fullName>
    </submittedName>
</protein>
<evidence type="ECO:0000313" key="2">
    <source>
        <dbReference type="Proteomes" id="UP000325313"/>
    </source>
</evidence>
<dbReference type="EMBL" id="VDEP01000371">
    <property type="protein sequence ID" value="KAA1095805.1"/>
    <property type="molecule type" value="Genomic_DNA"/>
</dbReference>
<proteinExistence type="predicted"/>
<name>A0A5B0P2L5_PUCGR</name>
<comment type="caution">
    <text evidence="1">The sequence shown here is derived from an EMBL/GenBank/DDBJ whole genome shotgun (WGS) entry which is preliminary data.</text>
</comment>
<gene>
    <name evidence="1" type="ORF">PGTUg99_031786</name>
</gene>
<organism evidence="1 2">
    <name type="scientific">Puccinia graminis f. sp. tritici</name>
    <dbReference type="NCBI Taxonomy" id="56615"/>
    <lineage>
        <taxon>Eukaryota</taxon>
        <taxon>Fungi</taxon>
        <taxon>Dikarya</taxon>
        <taxon>Basidiomycota</taxon>
        <taxon>Pucciniomycotina</taxon>
        <taxon>Pucciniomycetes</taxon>
        <taxon>Pucciniales</taxon>
        <taxon>Pucciniaceae</taxon>
        <taxon>Puccinia</taxon>
    </lineage>
</organism>